<keyword evidence="1" id="KW-0949">S-adenosyl-L-methionine</keyword>
<proteinExistence type="inferred from homology"/>
<dbReference type="SUPFAM" id="SSF102522">
    <property type="entry name" value="Bacterial fluorinating enzyme, N-terminal domain"/>
    <property type="match status" value="1"/>
</dbReference>
<feature type="domain" description="S-adenosyl-l-methionine hydroxide adenosyltransferase N-terminal" evidence="3">
    <location>
        <begin position="4"/>
        <end position="146"/>
    </location>
</feature>
<evidence type="ECO:0008006" key="7">
    <source>
        <dbReference type="Google" id="ProtNLM"/>
    </source>
</evidence>
<evidence type="ECO:0000313" key="6">
    <source>
        <dbReference type="Proteomes" id="UP000316360"/>
    </source>
</evidence>
<evidence type="ECO:0000256" key="2">
    <source>
        <dbReference type="ARBA" id="ARBA00024035"/>
    </source>
</evidence>
<dbReference type="InterPro" id="IPR023228">
    <property type="entry name" value="SAM_OH_AdoTrfase_N_sf"/>
</dbReference>
<dbReference type="InterPro" id="IPR002747">
    <property type="entry name" value="SAM_OH_AdoTrfase"/>
</dbReference>
<evidence type="ECO:0000259" key="3">
    <source>
        <dbReference type="Pfam" id="PF01887"/>
    </source>
</evidence>
<sequence length="245" mass="27125">MPIITLTTDFGSELYAGQIKGVILSINKEAKIIDITHNVKSYNITEGAFLLGEVCSRFPAGSIHIGVIDPGVGTSRAGLIIETEKFYFIGPDNGLFSLAIRDQKIKKIIQIDTSKFKKASPTFQGRDIFAPIAAYISLGKKIENFGHQIKKIKELKLKKNSIIYIDEFGNIITTILKTFPPDKKITIFYKDRKIRAKFAKTFAEVKRGEFVVLKGSSGYLEIDKNKDSAARDLGAKVGDAISICE</sequence>
<dbReference type="SUPFAM" id="SSF101852">
    <property type="entry name" value="Bacterial fluorinating enzyme, C-terminal domain"/>
    <property type="match status" value="1"/>
</dbReference>
<evidence type="ECO:0000256" key="1">
    <source>
        <dbReference type="ARBA" id="ARBA00022691"/>
    </source>
</evidence>
<gene>
    <name evidence="5" type="ORF">E3J84_01155</name>
</gene>
<reference evidence="5 6" key="1">
    <citation type="submission" date="2019-03" db="EMBL/GenBank/DDBJ databases">
        <title>Metabolic potential of uncultured bacteria and archaea associated with petroleum seepage in deep-sea sediments.</title>
        <authorList>
            <person name="Dong X."/>
            <person name="Hubert C."/>
        </authorList>
    </citation>
    <scope>NUCLEOTIDE SEQUENCE [LARGE SCALE GENOMIC DNA]</scope>
    <source>
        <strain evidence="5">E44_bin7</strain>
    </source>
</reference>
<dbReference type="PIRSF" id="PIRSF006779">
    <property type="entry name" value="UCP006779"/>
    <property type="match status" value="1"/>
</dbReference>
<dbReference type="Pfam" id="PF20257">
    <property type="entry name" value="SAM_HAT_C"/>
    <property type="match status" value="1"/>
</dbReference>
<name>A0A523S3X8_UNCAE</name>
<comment type="caution">
    <text evidence="5">The sequence shown here is derived from an EMBL/GenBank/DDBJ whole genome shotgun (WGS) entry which is preliminary data.</text>
</comment>
<dbReference type="AlphaFoldDB" id="A0A523S3X8"/>
<accession>A0A523S3X8</accession>
<organism evidence="5 6">
    <name type="scientific">Aerophobetes bacterium</name>
    <dbReference type="NCBI Taxonomy" id="2030807"/>
    <lineage>
        <taxon>Bacteria</taxon>
        <taxon>Candidatus Aerophobota</taxon>
    </lineage>
</organism>
<protein>
    <recommendedName>
        <fullName evidence="7">SAM-dependent chlorinase/fluorinase</fullName>
    </recommendedName>
</protein>
<evidence type="ECO:0000259" key="4">
    <source>
        <dbReference type="Pfam" id="PF20257"/>
    </source>
</evidence>
<dbReference type="InterPro" id="IPR046470">
    <property type="entry name" value="SAM_HAT_C"/>
</dbReference>
<dbReference type="InterPro" id="IPR046469">
    <property type="entry name" value="SAM_HAT_N"/>
</dbReference>
<dbReference type="Proteomes" id="UP000316360">
    <property type="component" value="Unassembled WGS sequence"/>
</dbReference>
<dbReference type="PANTHER" id="PTHR35092:SF1">
    <property type="entry name" value="CHLORINASE MJ1651"/>
    <property type="match status" value="1"/>
</dbReference>
<dbReference type="Pfam" id="PF01887">
    <property type="entry name" value="SAM_HAT_N"/>
    <property type="match status" value="1"/>
</dbReference>
<dbReference type="Gene3D" id="3.40.50.10790">
    <property type="entry name" value="S-adenosyl-l-methionine hydroxide adenosyltransferase, N-terminal"/>
    <property type="match status" value="1"/>
</dbReference>
<feature type="domain" description="S-adenosyl-l-methionine hydroxide adenosyltransferase C-terminal" evidence="4">
    <location>
        <begin position="161"/>
        <end position="241"/>
    </location>
</feature>
<dbReference type="PANTHER" id="PTHR35092">
    <property type="entry name" value="CHLORINASE MJ1651"/>
    <property type="match status" value="1"/>
</dbReference>
<dbReference type="InterPro" id="IPR023227">
    <property type="entry name" value="SAM_OH_AdoTrfase_C_sf"/>
</dbReference>
<dbReference type="EMBL" id="SOKJ01000057">
    <property type="protein sequence ID" value="TET12697.1"/>
    <property type="molecule type" value="Genomic_DNA"/>
</dbReference>
<evidence type="ECO:0000313" key="5">
    <source>
        <dbReference type="EMBL" id="TET12697.1"/>
    </source>
</evidence>
<dbReference type="Gene3D" id="2.40.30.90">
    <property type="entry name" value="Bacterial fluorinating enzyme like"/>
    <property type="match status" value="1"/>
</dbReference>
<comment type="similarity">
    <text evidence="2">Belongs to the SAM hydrolase / SAM-dependent halogenase family.</text>
</comment>